<gene>
    <name evidence="1" type="ORF">ABT317_18980</name>
</gene>
<dbReference type="EMBL" id="JBEPCU010000307">
    <property type="protein sequence ID" value="MER6979020.1"/>
    <property type="molecule type" value="Genomic_DNA"/>
</dbReference>
<keyword evidence="2" id="KW-1185">Reference proteome</keyword>
<reference evidence="1 2" key="1">
    <citation type="submission" date="2024-06" db="EMBL/GenBank/DDBJ databases">
        <title>The Natural Products Discovery Center: Release of the First 8490 Sequenced Strains for Exploring Actinobacteria Biosynthetic Diversity.</title>
        <authorList>
            <person name="Kalkreuter E."/>
            <person name="Kautsar S.A."/>
            <person name="Yang D."/>
            <person name="Bader C.D."/>
            <person name="Teijaro C.N."/>
            <person name="Fluegel L."/>
            <person name="Davis C.M."/>
            <person name="Simpson J.R."/>
            <person name="Lauterbach L."/>
            <person name="Steele A.D."/>
            <person name="Gui C."/>
            <person name="Meng S."/>
            <person name="Li G."/>
            <person name="Viehrig K."/>
            <person name="Ye F."/>
            <person name="Su P."/>
            <person name="Kiefer A.F."/>
            <person name="Nichols A."/>
            <person name="Cepeda A.J."/>
            <person name="Yan W."/>
            <person name="Fan B."/>
            <person name="Jiang Y."/>
            <person name="Adhikari A."/>
            <person name="Zheng C.-J."/>
            <person name="Schuster L."/>
            <person name="Cowan T.M."/>
            <person name="Smanski M.J."/>
            <person name="Chevrette M.G."/>
            <person name="De Carvalho L.P.S."/>
            <person name="Shen B."/>
        </authorList>
    </citation>
    <scope>NUCLEOTIDE SEQUENCE [LARGE SCALE GENOMIC DNA]</scope>
    <source>
        <strain evidence="1 2">NPDC000634</strain>
    </source>
</reference>
<evidence type="ECO:0000313" key="2">
    <source>
        <dbReference type="Proteomes" id="UP001458415"/>
    </source>
</evidence>
<organism evidence="1 2">
    <name type="scientific">Streptomyces carpinensis</name>
    <dbReference type="NCBI Taxonomy" id="66369"/>
    <lineage>
        <taxon>Bacteria</taxon>
        <taxon>Bacillati</taxon>
        <taxon>Actinomycetota</taxon>
        <taxon>Actinomycetes</taxon>
        <taxon>Kitasatosporales</taxon>
        <taxon>Streptomycetaceae</taxon>
        <taxon>Streptomyces</taxon>
    </lineage>
</organism>
<comment type="caution">
    <text evidence="1">The sequence shown here is derived from an EMBL/GenBank/DDBJ whole genome shotgun (WGS) entry which is preliminary data.</text>
</comment>
<accession>A0ABV1W4A2</accession>
<name>A0ABV1W4A2_9ACTN</name>
<protein>
    <submittedName>
        <fullName evidence="1">Replication initiator</fullName>
    </submittedName>
</protein>
<dbReference type="Proteomes" id="UP001458415">
    <property type="component" value="Unassembled WGS sequence"/>
</dbReference>
<dbReference type="InterPro" id="IPR046828">
    <property type="entry name" value="RepSA"/>
</dbReference>
<dbReference type="Pfam" id="PF20199">
    <property type="entry name" value="RepSA"/>
    <property type="match status" value="1"/>
</dbReference>
<sequence length="438" mass="47707">MLASLGTLPELAHQLSGLGGCTRPVRLDGHRTEHAVDTATGEIGRVLHHLDSAALPAGQLLVRCNNRRATRCPACAETYRRDTFHLITAGLRGGKGTPERVGTHPRVFATFTAPGFGPVHNRPTDGRGTVRPCRCGTRHDQDDDVLGTPLDPDRYDYEAAVLWNAHAGALWRRFSIYLRREVAKRAGLTQRAFRDHARVSFAKVAEYQKRGAVHFHAVIRLDGPEGGDTPPPAWATAELLTDAIRAATLAAQVDGPEIDGRAHTFAFGRQLDVRTIRSADFDGGQELTERAVAAYIAKYATKGAETATGTLDRPIRFLAELAQARLTEHARRMVRTAWTLGARPELADLRLRAWAHMLGFRGHFSTKSRRYSTTLGALRDARAEWRRAQAAATAEPQHGETTLVLAHWAFAGTGLSTAEAWLAASLAPAPGTEGEPTT</sequence>
<dbReference type="RefSeq" id="WP_086726727.1">
    <property type="nucleotide sequence ID" value="NZ_MUBM01000156.1"/>
</dbReference>
<proteinExistence type="predicted"/>
<evidence type="ECO:0000313" key="1">
    <source>
        <dbReference type="EMBL" id="MER6979020.1"/>
    </source>
</evidence>